<dbReference type="AlphaFoldDB" id="A0A0J7LAA1"/>
<organism evidence="4 5">
    <name type="scientific">Lasius niger</name>
    <name type="common">Black garden ant</name>
    <dbReference type="NCBI Taxonomy" id="67767"/>
    <lineage>
        <taxon>Eukaryota</taxon>
        <taxon>Metazoa</taxon>
        <taxon>Ecdysozoa</taxon>
        <taxon>Arthropoda</taxon>
        <taxon>Hexapoda</taxon>
        <taxon>Insecta</taxon>
        <taxon>Pterygota</taxon>
        <taxon>Neoptera</taxon>
        <taxon>Endopterygota</taxon>
        <taxon>Hymenoptera</taxon>
        <taxon>Apocrita</taxon>
        <taxon>Aculeata</taxon>
        <taxon>Formicoidea</taxon>
        <taxon>Formicidae</taxon>
        <taxon>Formicinae</taxon>
        <taxon>Lasius</taxon>
        <taxon>Lasius</taxon>
    </lineage>
</organism>
<evidence type="ECO:0000256" key="1">
    <source>
        <dbReference type="ARBA" id="ARBA00008887"/>
    </source>
</evidence>
<dbReference type="Gene3D" id="3.40.50.300">
    <property type="entry name" value="P-loop containing nucleotide triphosphate hydrolases"/>
    <property type="match status" value="1"/>
</dbReference>
<sequence>MFTLAITSGKIDEDVSPRFLRHFNTYAIPAPTTDNIFRIYFNVLSANLKKNLFAADVTGSVTSIANATIDVYKSVMKTLRPVPNKLHYCFDMRDISRVINGCGLIQKESVETKITFIRLWVHEILRVFSDRMLEEGDKEWLFLRIRDAVKNNFKDSYEVAFDYLPKYENNQITKDSFDDLMFGNFMDTEKSGKCKRYEEIGSMEALKNRVVAYLDEYNANFKRKMDVVVCRYMLQSLIKISRVLSTPGGNVLAISTVGSGRKSTTALAAFMQQQSLFETTAESYYDSNAWRDGLRRVLRECGALRKDVTYFMNERQMKDAFLSDISCLLSTGELPDLFSAEDRQRIIETTRLHAQGGDRNAEISARLVMSETLHGELLSNLARSGALGDRREAYDVR</sequence>
<comment type="similarity">
    <text evidence="1">Belongs to the dynein heavy chain family.</text>
</comment>
<dbReference type="PANTHER" id="PTHR45703">
    <property type="entry name" value="DYNEIN HEAVY CHAIN"/>
    <property type="match status" value="1"/>
</dbReference>
<dbReference type="PaxDb" id="67767-A0A0J7LAA1"/>
<accession>A0A0J7LAA1</accession>
<proteinExistence type="inferred from homology"/>
<dbReference type="InterPro" id="IPR024317">
    <property type="entry name" value="Dynein_heavy_chain_D4_dom"/>
</dbReference>
<dbReference type="OrthoDB" id="424310at2759"/>
<protein>
    <submittedName>
        <fullName evidence="4">Dynein heavy chain axonemal</fullName>
    </submittedName>
</protein>
<dbReference type="Pfam" id="PF12780">
    <property type="entry name" value="AAA_8"/>
    <property type="match status" value="1"/>
</dbReference>
<dbReference type="GO" id="GO:0051959">
    <property type="term" value="F:dynein light intermediate chain binding"/>
    <property type="evidence" value="ECO:0007669"/>
    <property type="project" value="InterPro"/>
</dbReference>
<comment type="caution">
    <text evidence="4">The sequence shown here is derived from an EMBL/GenBank/DDBJ whole genome shotgun (WGS) entry which is preliminary data.</text>
</comment>
<dbReference type="FunFam" id="1.20.920.30:FF:000002">
    <property type="entry name" value="Dynein axonemal heavy chain 3"/>
    <property type="match status" value="1"/>
</dbReference>
<dbReference type="InterPro" id="IPR026983">
    <property type="entry name" value="DHC"/>
</dbReference>
<dbReference type="InterPro" id="IPR041589">
    <property type="entry name" value="DNAH3_AAA_lid_1"/>
</dbReference>
<dbReference type="Proteomes" id="UP000036403">
    <property type="component" value="Unassembled WGS sequence"/>
</dbReference>
<dbReference type="Pfam" id="PF17857">
    <property type="entry name" value="AAA_lid_1"/>
    <property type="match status" value="1"/>
</dbReference>
<dbReference type="InterPro" id="IPR027417">
    <property type="entry name" value="P-loop_NTPase"/>
</dbReference>
<dbReference type="Gene3D" id="1.20.920.30">
    <property type="match status" value="1"/>
</dbReference>
<evidence type="ECO:0000313" key="4">
    <source>
        <dbReference type="EMBL" id="KMR04768.1"/>
    </source>
</evidence>
<evidence type="ECO:0000313" key="5">
    <source>
        <dbReference type="Proteomes" id="UP000036403"/>
    </source>
</evidence>
<keyword evidence="5" id="KW-1185">Reference proteome</keyword>
<name>A0A0J7LAA1_LASNI</name>
<gene>
    <name evidence="4" type="ORF">RF55_464</name>
</gene>
<dbReference type="PANTHER" id="PTHR45703:SF36">
    <property type="entry name" value="DYNEIN HEAVY CHAIN, CYTOPLASMIC"/>
    <property type="match status" value="1"/>
</dbReference>
<dbReference type="STRING" id="67767.A0A0J7LAA1"/>
<feature type="domain" description="Dynein heavy chain 3 AAA+ lid" evidence="3">
    <location>
        <begin position="67"/>
        <end position="155"/>
    </location>
</feature>
<evidence type="ECO:0000259" key="2">
    <source>
        <dbReference type="Pfam" id="PF12780"/>
    </source>
</evidence>
<dbReference type="GO" id="GO:0007018">
    <property type="term" value="P:microtubule-based movement"/>
    <property type="evidence" value="ECO:0007669"/>
    <property type="project" value="InterPro"/>
</dbReference>
<dbReference type="GO" id="GO:0030286">
    <property type="term" value="C:dynein complex"/>
    <property type="evidence" value="ECO:0007669"/>
    <property type="project" value="InterPro"/>
</dbReference>
<reference evidence="4 5" key="1">
    <citation type="submission" date="2015-04" db="EMBL/GenBank/DDBJ databases">
        <title>Lasius niger genome sequencing.</title>
        <authorList>
            <person name="Konorov E.A."/>
            <person name="Nikitin M.A."/>
            <person name="Kirill M.V."/>
            <person name="Chang P."/>
        </authorList>
    </citation>
    <scope>NUCLEOTIDE SEQUENCE [LARGE SCALE GENOMIC DNA]</scope>
    <source>
        <tissue evidence="4">Whole</tissue>
    </source>
</reference>
<feature type="domain" description="Dynein heavy chain AAA module D4" evidence="2">
    <location>
        <begin position="225"/>
        <end position="366"/>
    </location>
</feature>
<dbReference type="EMBL" id="LBMM01000143">
    <property type="protein sequence ID" value="KMR04768.1"/>
    <property type="molecule type" value="Genomic_DNA"/>
</dbReference>
<dbReference type="GO" id="GO:0045505">
    <property type="term" value="F:dynein intermediate chain binding"/>
    <property type="evidence" value="ECO:0007669"/>
    <property type="project" value="InterPro"/>
</dbReference>
<evidence type="ECO:0000259" key="3">
    <source>
        <dbReference type="Pfam" id="PF17857"/>
    </source>
</evidence>